<dbReference type="AlphaFoldDB" id="A0A0F9FIE9"/>
<accession>A0A0F9FIE9</accession>
<comment type="caution">
    <text evidence="1">The sequence shown here is derived from an EMBL/GenBank/DDBJ whole genome shotgun (WGS) entry which is preliminary data.</text>
</comment>
<proteinExistence type="predicted"/>
<name>A0A0F9FIE9_9ZZZZ</name>
<organism evidence="1">
    <name type="scientific">marine sediment metagenome</name>
    <dbReference type="NCBI Taxonomy" id="412755"/>
    <lineage>
        <taxon>unclassified sequences</taxon>
        <taxon>metagenomes</taxon>
        <taxon>ecological metagenomes</taxon>
    </lineage>
</organism>
<gene>
    <name evidence="1" type="ORF">LCGC14_2301110</name>
</gene>
<sequence length="63" mass="7383">MAKEYSAELIEIRCYCSKCGKTFSYKKHEVNFEGWEQDHHGGSSMAFTCKECYLSHFITLSEY</sequence>
<reference evidence="1" key="1">
    <citation type="journal article" date="2015" name="Nature">
        <title>Complex archaea that bridge the gap between prokaryotes and eukaryotes.</title>
        <authorList>
            <person name="Spang A."/>
            <person name="Saw J.H."/>
            <person name="Jorgensen S.L."/>
            <person name="Zaremba-Niedzwiedzka K."/>
            <person name="Martijn J."/>
            <person name="Lind A.E."/>
            <person name="van Eijk R."/>
            <person name="Schleper C."/>
            <person name="Guy L."/>
            <person name="Ettema T.J."/>
        </authorList>
    </citation>
    <scope>NUCLEOTIDE SEQUENCE</scope>
</reference>
<dbReference type="EMBL" id="LAZR01032443">
    <property type="protein sequence ID" value="KKL50872.1"/>
    <property type="molecule type" value="Genomic_DNA"/>
</dbReference>
<evidence type="ECO:0000313" key="1">
    <source>
        <dbReference type="EMBL" id="KKL50872.1"/>
    </source>
</evidence>
<protein>
    <submittedName>
        <fullName evidence="1">Uncharacterized protein</fullName>
    </submittedName>
</protein>